<dbReference type="GO" id="GO:0005737">
    <property type="term" value="C:cytoplasm"/>
    <property type="evidence" value="ECO:0007669"/>
    <property type="project" value="UniProtKB-SubCell"/>
</dbReference>
<dbReference type="InterPro" id="IPR002877">
    <property type="entry name" value="RNA_MeTrfase_FtsJ_dom"/>
</dbReference>
<evidence type="ECO:0000256" key="10">
    <source>
        <dbReference type="ARBA" id="ARBA00048970"/>
    </source>
</evidence>
<organism evidence="14 15">
    <name type="scientific">Salinisphaera japonica YTM-1</name>
    <dbReference type="NCBI Taxonomy" id="1209778"/>
    <lineage>
        <taxon>Bacteria</taxon>
        <taxon>Pseudomonadati</taxon>
        <taxon>Pseudomonadota</taxon>
        <taxon>Gammaproteobacteria</taxon>
        <taxon>Salinisphaerales</taxon>
        <taxon>Salinisphaeraceae</taxon>
        <taxon>Salinisphaera</taxon>
    </lineage>
</organism>
<dbReference type="Gene3D" id="3.40.50.150">
    <property type="entry name" value="Vaccinia Virus protein VP39"/>
    <property type="match status" value="1"/>
</dbReference>
<dbReference type="Proteomes" id="UP000285310">
    <property type="component" value="Unassembled WGS sequence"/>
</dbReference>
<evidence type="ECO:0000256" key="6">
    <source>
        <dbReference type="ARBA" id="ARBA00038861"/>
    </source>
</evidence>
<comment type="similarity">
    <text evidence="11">Belongs to the class I-like SAM-binding methyltransferase superfamily. RNA methyltransferase RlmE family.</text>
</comment>
<keyword evidence="15" id="KW-1185">Reference proteome</keyword>
<sequence>MSKRSDTKRWLAKHRADPYVKAAQSDNYRSRAAYKLAEVDDKDHLLARARCVVDLGAAPGGWSQYCRRQAPDAHVVAIDRLDMTPIDGVTFVKADFDEQAGLDALLAAIGDRPVDLVLSDMAPNLTGVKAADQARVMQLAELSLALCQDVLAPGGHLLIKVFQGEGFHELFADMKQRFDKVASRKPNASRDASREMYLLGRGWRNP</sequence>
<dbReference type="RefSeq" id="WP_123657845.1">
    <property type="nucleotide sequence ID" value="NZ_AYKG01000016.1"/>
</dbReference>
<keyword evidence="11" id="KW-0963">Cytoplasm</keyword>
<protein>
    <recommendedName>
        <fullName evidence="7 11">Ribosomal RNA large subunit methyltransferase E</fullName>
        <ecNumber evidence="6 11">2.1.1.166</ecNumber>
    </recommendedName>
    <alternativeName>
        <fullName evidence="9 11">23S rRNA Um2552 methyltransferase</fullName>
    </alternativeName>
    <alternativeName>
        <fullName evidence="8 11">rRNA (uridine-2'-O-)-methyltransferase</fullName>
    </alternativeName>
</protein>
<evidence type="ECO:0000256" key="5">
    <source>
        <dbReference type="ARBA" id="ARBA00037569"/>
    </source>
</evidence>
<evidence type="ECO:0000256" key="2">
    <source>
        <dbReference type="ARBA" id="ARBA00022603"/>
    </source>
</evidence>
<dbReference type="PIRSF" id="PIRSF005461">
    <property type="entry name" value="23S_rRNA_mtase"/>
    <property type="match status" value="1"/>
</dbReference>
<evidence type="ECO:0000256" key="8">
    <source>
        <dbReference type="ARBA" id="ARBA00041995"/>
    </source>
</evidence>
<feature type="active site" description="Proton acceptor" evidence="11 12">
    <location>
        <position position="160"/>
    </location>
</feature>
<dbReference type="FunCoup" id="A0A423PUL9">
    <property type="interactions" value="475"/>
</dbReference>
<evidence type="ECO:0000256" key="9">
    <source>
        <dbReference type="ARBA" id="ARBA00042745"/>
    </source>
</evidence>
<dbReference type="AlphaFoldDB" id="A0A423PUL9"/>
<dbReference type="InterPro" id="IPR050082">
    <property type="entry name" value="RNA_methyltr_RlmE"/>
</dbReference>
<evidence type="ECO:0000259" key="13">
    <source>
        <dbReference type="Pfam" id="PF01728"/>
    </source>
</evidence>
<feature type="binding site" evidence="11">
    <location>
        <position position="95"/>
    </location>
    <ligand>
        <name>S-adenosyl-L-methionine</name>
        <dbReference type="ChEBI" id="CHEBI:59789"/>
    </ligand>
</feature>
<comment type="catalytic activity">
    <reaction evidence="10 11">
        <text>uridine(2552) in 23S rRNA + S-adenosyl-L-methionine = 2'-O-methyluridine(2552) in 23S rRNA + S-adenosyl-L-homocysteine + H(+)</text>
        <dbReference type="Rhea" id="RHEA:42720"/>
        <dbReference type="Rhea" id="RHEA-COMP:10202"/>
        <dbReference type="Rhea" id="RHEA-COMP:10203"/>
        <dbReference type="ChEBI" id="CHEBI:15378"/>
        <dbReference type="ChEBI" id="CHEBI:57856"/>
        <dbReference type="ChEBI" id="CHEBI:59789"/>
        <dbReference type="ChEBI" id="CHEBI:65315"/>
        <dbReference type="ChEBI" id="CHEBI:74478"/>
        <dbReference type="EC" id="2.1.1.166"/>
    </reaction>
</comment>
<dbReference type="PANTHER" id="PTHR10920">
    <property type="entry name" value="RIBOSOMAL RNA METHYLTRANSFERASE"/>
    <property type="match status" value="1"/>
</dbReference>
<dbReference type="InterPro" id="IPR029063">
    <property type="entry name" value="SAM-dependent_MTases_sf"/>
</dbReference>
<keyword evidence="3 11" id="KW-0808">Transferase</keyword>
<comment type="caution">
    <text evidence="14">The sequence shown here is derived from an EMBL/GenBank/DDBJ whole genome shotgun (WGS) entry which is preliminary data.</text>
</comment>
<comment type="function">
    <text evidence="5 11">Specifically methylates the uridine in position 2552 of 23S rRNA at the 2'-O position of the ribose in the fully assembled 50S ribosomal subunit.</text>
</comment>
<dbReference type="InParanoid" id="A0A423PUL9"/>
<keyword evidence="4 11" id="KW-0949">S-adenosyl-L-methionine</keyword>
<dbReference type="PANTHER" id="PTHR10920:SF18">
    <property type="entry name" value="RRNA METHYLTRANSFERASE 2, MITOCHONDRIAL"/>
    <property type="match status" value="1"/>
</dbReference>
<evidence type="ECO:0000313" key="14">
    <source>
        <dbReference type="EMBL" id="ROO29297.1"/>
    </source>
</evidence>
<gene>
    <name evidence="11 14" type="primary">rrmJ</name>
    <name evidence="11" type="synonym">ftsJ</name>
    <name evidence="11" type="synonym">rlmE</name>
    <name evidence="14" type="ORF">SAJA_06590</name>
</gene>
<name>A0A423PUL9_9GAMM</name>
<dbReference type="EC" id="2.1.1.166" evidence="6 11"/>
<dbReference type="SUPFAM" id="SSF53335">
    <property type="entry name" value="S-adenosyl-L-methionine-dependent methyltransferases"/>
    <property type="match status" value="1"/>
</dbReference>
<evidence type="ECO:0000256" key="3">
    <source>
        <dbReference type="ARBA" id="ARBA00022679"/>
    </source>
</evidence>
<feature type="binding site" evidence="11">
    <location>
        <position position="60"/>
    </location>
    <ligand>
        <name>S-adenosyl-L-methionine</name>
        <dbReference type="ChEBI" id="CHEBI:59789"/>
    </ligand>
</feature>
<evidence type="ECO:0000313" key="15">
    <source>
        <dbReference type="Proteomes" id="UP000285310"/>
    </source>
</evidence>
<keyword evidence="1 11" id="KW-0698">rRNA processing</keyword>
<dbReference type="OrthoDB" id="9790080at2"/>
<keyword evidence="2 11" id="KW-0489">Methyltransferase</keyword>
<feature type="binding site" evidence="11">
    <location>
        <position position="62"/>
    </location>
    <ligand>
        <name>S-adenosyl-L-methionine</name>
        <dbReference type="ChEBI" id="CHEBI:59789"/>
    </ligand>
</feature>
<evidence type="ECO:0000256" key="11">
    <source>
        <dbReference type="HAMAP-Rule" id="MF_01547"/>
    </source>
</evidence>
<evidence type="ECO:0000256" key="1">
    <source>
        <dbReference type="ARBA" id="ARBA00022552"/>
    </source>
</evidence>
<accession>A0A423PUL9</accession>
<reference evidence="14 15" key="1">
    <citation type="submission" date="2013-10" db="EMBL/GenBank/DDBJ databases">
        <title>Salinisphaera japonica YTM-1 Genome Sequencing.</title>
        <authorList>
            <person name="Lai Q."/>
            <person name="Li C."/>
            <person name="Shao Z."/>
        </authorList>
    </citation>
    <scope>NUCLEOTIDE SEQUENCE [LARGE SCALE GENOMIC DNA]</scope>
    <source>
        <strain evidence="14 15">YTM-1</strain>
    </source>
</reference>
<evidence type="ECO:0000256" key="7">
    <source>
        <dbReference type="ARBA" id="ARBA00041129"/>
    </source>
</evidence>
<evidence type="ECO:0000256" key="12">
    <source>
        <dbReference type="PIRSR" id="PIRSR005461-1"/>
    </source>
</evidence>
<feature type="binding site" evidence="11">
    <location>
        <position position="120"/>
    </location>
    <ligand>
        <name>S-adenosyl-L-methionine</name>
        <dbReference type="ChEBI" id="CHEBI:59789"/>
    </ligand>
</feature>
<feature type="domain" description="Ribosomal RNA methyltransferase FtsJ" evidence="13">
    <location>
        <begin position="28"/>
        <end position="202"/>
    </location>
</feature>
<dbReference type="FunFam" id="3.40.50.150:FF:000005">
    <property type="entry name" value="Ribosomal RNA large subunit methyltransferase E"/>
    <property type="match status" value="1"/>
</dbReference>
<dbReference type="Pfam" id="PF01728">
    <property type="entry name" value="FtsJ"/>
    <property type="match status" value="1"/>
</dbReference>
<evidence type="ECO:0000256" key="4">
    <source>
        <dbReference type="ARBA" id="ARBA00022691"/>
    </source>
</evidence>
<dbReference type="GO" id="GO:0008650">
    <property type="term" value="F:rRNA (uridine-2'-O-)-methyltransferase activity"/>
    <property type="evidence" value="ECO:0007669"/>
    <property type="project" value="UniProtKB-UniRule"/>
</dbReference>
<feature type="binding site" evidence="11">
    <location>
        <position position="79"/>
    </location>
    <ligand>
        <name>S-adenosyl-L-methionine</name>
        <dbReference type="ChEBI" id="CHEBI:59789"/>
    </ligand>
</feature>
<dbReference type="EMBL" id="AYKG01000016">
    <property type="protein sequence ID" value="ROO29297.1"/>
    <property type="molecule type" value="Genomic_DNA"/>
</dbReference>
<dbReference type="HAMAP" id="MF_01547">
    <property type="entry name" value="RNA_methyltr_E"/>
    <property type="match status" value="1"/>
</dbReference>
<dbReference type="InterPro" id="IPR015507">
    <property type="entry name" value="rRNA-MeTfrase_E"/>
</dbReference>
<comment type="subcellular location">
    <subcellularLocation>
        <location evidence="11">Cytoplasm</location>
    </subcellularLocation>
</comment>
<proteinExistence type="inferred from homology"/>